<dbReference type="EMBL" id="HE804045">
    <property type="protein sequence ID" value="CCH29383.1"/>
    <property type="molecule type" value="Genomic_DNA"/>
</dbReference>
<dbReference type="Pfam" id="PF00270">
    <property type="entry name" value="DEAD"/>
    <property type="match status" value="1"/>
</dbReference>
<dbReference type="PROSITE" id="PS51192">
    <property type="entry name" value="HELICASE_ATP_BIND_1"/>
    <property type="match status" value="1"/>
</dbReference>
<keyword evidence="3" id="KW-0347">Helicase</keyword>
<organism evidence="8 9">
    <name type="scientific">Saccharothrix espanaensis (strain ATCC 51144 / DSM 44229 / JCM 9112 / NBRC 15066 / NRRL 15764)</name>
    <dbReference type="NCBI Taxonomy" id="1179773"/>
    <lineage>
        <taxon>Bacteria</taxon>
        <taxon>Bacillati</taxon>
        <taxon>Actinomycetota</taxon>
        <taxon>Actinomycetes</taxon>
        <taxon>Pseudonocardiales</taxon>
        <taxon>Pseudonocardiaceae</taxon>
        <taxon>Saccharothrix</taxon>
    </lineage>
</organism>
<evidence type="ECO:0008006" key="10">
    <source>
        <dbReference type="Google" id="ProtNLM"/>
    </source>
</evidence>
<evidence type="ECO:0000256" key="5">
    <source>
        <dbReference type="SAM" id="MobiDB-lite"/>
    </source>
</evidence>
<dbReference type="STRING" id="1179773.BN6_20620"/>
<dbReference type="GO" id="GO:0003676">
    <property type="term" value="F:nucleic acid binding"/>
    <property type="evidence" value="ECO:0007669"/>
    <property type="project" value="InterPro"/>
</dbReference>
<feature type="domain" description="Helicase ATP-binding" evidence="6">
    <location>
        <begin position="338"/>
        <end position="516"/>
    </location>
</feature>
<protein>
    <recommendedName>
        <fullName evidence="10">Helicase</fullName>
    </recommendedName>
</protein>
<dbReference type="InterPro" id="IPR014001">
    <property type="entry name" value="Helicase_ATP-bd"/>
</dbReference>
<dbReference type="BioCyc" id="SESP1179773:BN6_RS10095-MONOMER"/>
<dbReference type="SUPFAM" id="SSF52540">
    <property type="entry name" value="P-loop containing nucleoside triphosphate hydrolases"/>
    <property type="match status" value="1"/>
</dbReference>
<evidence type="ECO:0000313" key="8">
    <source>
        <dbReference type="EMBL" id="CCH29383.1"/>
    </source>
</evidence>
<gene>
    <name evidence="8" type="ordered locus">BN6_20620</name>
</gene>
<dbReference type="Proteomes" id="UP000006281">
    <property type="component" value="Chromosome"/>
</dbReference>
<dbReference type="SMART" id="SM00490">
    <property type="entry name" value="HELICc"/>
    <property type="match status" value="1"/>
</dbReference>
<dbReference type="eggNOG" id="COG1204">
    <property type="taxonomic scope" value="Bacteria"/>
</dbReference>
<accession>K0JYR6</accession>
<dbReference type="PROSITE" id="PS51194">
    <property type="entry name" value="HELICASE_CTER"/>
    <property type="match status" value="1"/>
</dbReference>
<keyword evidence="9" id="KW-1185">Reference proteome</keyword>
<reference evidence="8 9" key="1">
    <citation type="journal article" date="2012" name="BMC Genomics">
        <title>Complete genome sequence of Saccharothrix espanaensis DSM 44229T and comparison to the other completely sequenced Pseudonocardiaceae.</title>
        <authorList>
            <person name="Strobel T."/>
            <person name="Al-Dilaimi A."/>
            <person name="Blom J."/>
            <person name="Gessner A."/>
            <person name="Kalinowski J."/>
            <person name="Luzhetska M."/>
            <person name="Puhler A."/>
            <person name="Szczepanowski R."/>
            <person name="Bechthold A."/>
            <person name="Ruckert C."/>
        </authorList>
    </citation>
    <scope>NUCLEOTIDE SEQUENCE [LARGE SCALE GENOMIC DNA]</scope>
    <source>
        <strain evidence="9">ATCC 51144 / DSM 44229 / JCM 9112 / NBRC 15066 / NRRL 15764</strain>
    </source>
</reference>
<proteinExistence type="predicted"/>
<sequence>MSNKTFIKQLKRDSETNKIALILGAGVSSAATKGALVATWQGLLLDGLEFLADIDSDPGPAKIFHTALSTATDADALVAVAQWVRSRFNRVPGEFSDWLNRTVGDLEIKDTTLLSTLPNVERIVTTNYDILVERHLGRQSLNWTDDNASNEYRRNPKPYVFHAHGLYKDPRSIILSGEDYGRLEEDNGVHRMLTDLASSYSLLFIGFGQGFEDPNFRRLVNWLRNEQGTSPYRHYLLLLDSERTSVDFYRNLSGRITPIFYGADHSNLPNFLADLTRSNTRPADELLSVVAEPPAEQKLTYAQLLPSEMALIIGDVERELGAALQLSPFQLSALKLCRSAVVDGKSGLLSAVTGTGKTTIARIAVNMAVALGKSGIELLPTKALVAQERSEWDRWIDAWTTNSHKKMRVYGSSRDYPENDRPVSRGRYEVALAIYEKLGVYLVSGRTPLANTRIAVVDELQMLVENSQRAAKLEAILTSIRLMPEALRPAILGLSATLPADATESLRRWLGVNEDMIAMSNQRPIPLDTYVMDAIGWKVQPDAHLFNIPGQAPPPPSDYRKHDLNGRLQQNRETLSGKIPHLATGELAATLIDHVLEKDENRRIICFVPSRTSALELASAVHALLKNRTGAPTKGSPWSHGRFATEQTAENSEERYNALRYSDLPQADVVVRGLREGVAAHSASFPAPLRRLLEDEFRREDGLLRVLIATDTLAVGVNLPADTVIATSISGYTGTPRRRHLLTPSDLDNKAGRAGRRGKTQRSRGEFYLIASAFDLENIEGLSAPDLQTLSTVEGIYNEFVATDTRTSKIASCYRTTPELSSLVLHILCQDGFAREESAWLRRVEEILSCVLLAHEKDAPALPSAQEVLDELVTRKLVVKRHNGKLTLSGIGVALARSSLDLDAANTLERLARLVSANAGDIDLLWNTCRSQSIQTTTDWVSLPPVATKHYPSLKEAVIRLGNAYCAESELLRRDAARRCGANNYPVREALVERGSSVVSTELRELLLSDGETASDSDVTALLRALVSYEWSRGLPFGEIKARFSTVVKSEESQPGEAPITIKIHYSDVEQLCEQIAGVISSAAEICVAMDGLDYSGRAMRLGQEVETGLPAWLAPIAKMRIPALHRERLAFLWDAKPPADSIVEVLERPEFVEHPGIRRSDLQSAAQTISLREQEDQTFRNRIAQRWAATFIPGGEGEVFEDISDRLDAAQDAKDYLGVLCDLANSLRVDVGLIEREKQFVSVLWQAGQRIARIYVPSGPLTQAGVEWVGKRKGMVILSTRMVPGAITASDQPTQARFVQPEHLLSMLARLIDTRETGLHPEEVVDGVSRIMVSSFSSESWYLYEPDSVGAPPPFPGDELPSLERAVAVPSADDSMLD</sequence>
<dbReference type="KEGG" id="sesp:BN6_20620"/>
<dbReference type="RefSeq" id="WP_015099496.1">
    <property type="nucleotide sequence ID" value="NC_019673.1"/>
</dbReference>
<dbReference type="InterPro" id="IPR001650">
    <property type="entry name" value="Helicase_C-like"/>
</dbReference>
<evidence type="ECO:0000256" key="2">
    <source>
        <dbReference type="ARBA" id="ARBA00022801"/>
    </source>
</evidence>
<dbReference type="SMART" id="SM00487">
    <property type="entry name" value="DEXDc"/>
    <property type="match status" value="1"/>
</dbReference>
<dbReference type="PATRIC" id="fig|1179773.3.peg.2064"/>
<name>K0JYR6_SACES</name>
<dbReference type="GO" id="GO:0016787">
    <property type="term" value="F:hydrolase activity"/>
    <property type="evidence" value="ECO:0007669"/>
    <property type="project" value="UniProtKB-KW"/>
</dbReference>
<dbReference type="Pfam" id="PF00271">
    <property type="entry name" value="Helicase_C"/>
    <property type="match status" value="1"/>
</dbReference>
<dbReference type="PANTHER" id="PTHR47961">
    <property type="entry name" value="DNA POLYMERASE THETA, PUTATIVE (AFU_ORTHOLOGUE AFUA_1G05260)-RELATED"/>
    <property type="match status" value="1"/>
</dbReference>
<dbReference type="GO" id="GO:0005524">
    <property type="term" value="F:ATP binding"/>
    <property type="evidence" value="ECO:0007669"/>
    <property type="project" value="UniProtKB-KW"/>
</dbReference>
<evidence type="ECO:0000259" key="6">
    <source>
        <dbReference type="PROSITE" id="PS51192"/>
    </source>
</evidence>
<keyword evidence="1" id="KW-0547">Nucleotide-binding</keyword>
<evidence type="ECO:0000259" key="7">
    <source>
        <dbReference type="PROSITE" id="PS51194"/>
    </source>
</evidence>
<evidence type="ECO:0000256" key="1">
    <source>
        <dbReference type="ARBA" id="ARBA00022741"/>
    </source>
</evidence>
<dbReference type="PANTHER" id="PTHR47961:SF6">
    <property type="entry name" value="DNA-DIRECTED DNA POLYMERASE"/>
    <property type="match status" value="1"/>
</dbReference>
<feature type="region of interest" description="Disordered" evidence="5">
    <location>
        <begin position="737"/>
        <end position="760"/>
    </location>
</feature>
<dbReference type="OrthoDB" id="3197455at2"/>
<dbReference type="GO" id="GO:0004386">
    <property type="term" value="F:helicase activity"/>
    <property type="evidence" value="ECO:0007669"/>
    <property type="project" value="UniProtKB-KW"/>
</dbReference>
<keyword evidence="4" id="KW-0067">ATP-binding</keyword>
<evidence type="ECO:0000256" key="4">
    <source>
        <dbReference type="ARBA" id="ARBA00022840"/>
    </source>
</evidence>
<dbReference type="Gene3D" id="3.40.50.300">
    <property type="entry name" value="P-loop containing nucleotide triphosphate hydrolases"/>
    <property type="match status" value="2"/>
</dbReference>
<feature type="domain" description="Helicase C-terminal" evidence="7">
    <location>
        <begin position="591"/>
        <end position="814"/>
    </location>
</feature>
<evidence type="ECO:0000313" key="9">
    <source>
        <dbReference type="Proteomes" id="UP000006281"/>
    </source>
</evidence>
<dbReference type="InterPro" id="IPR027417">
    <property type="entry name" value="P-loop_NTPase"/>
</dbReference>
<dbReference type="InterPro" id="IPR050474">
    <property type="entry name" value="Hel308_SKI2-like"/>
</dbReference>
<evidence type="ECO:0000256" key="3">
    <source>
        <dbReference type="ARBA" id="ARBA00022806"/>
    </source>
</evidence>
<dbReference type="InterPro" id="IPR011545">
    <property type="entry name" value="DEAD/DEAH_box_helicase_dom"/>
</dbReference>
<dbReference type="Pfam" id="PF13289">
    <property type="entry name" value="SIR2_2"/>
    <property type="match status" value="1"/>
</dbReference>
<dbReference type="HOGENOM" id="CLU_255711_0_0_11"/>
<keyword evidence="2" id="KW-0378">Hydrolase</keyword>